<keyword evidence="2 4" id="KW-0479">Metal-binding</keyword>
<dbReference type="Pfam" id="PF17283">
    <property type="entry name" value="Zn_ribbon_SprT"/>
    <property type="match status" value="1"/>
</dbReference>
<dbReference type="AlphaFoldDB" id="A0A7Y0K5J3"/>
<evidence type="ECO:0000259" key="5">
    <source>
        <dbReference type="SMART" id="SM00731"/>
    </source>
</evidence>
<evidence type="ECO:0000256" key="4">
    <source>
        <dbReference type="HAMAP-Rule" id="MF_00745"/>
    </source>
</evidence>
<organism evidence="6 7">
    <name type="scientific">Niallia alba</name>
    <dbReference type="NCBI Taxonomy" id="2729105"/>
    <lineage>
        <taxon>Bacteria</taxon>
        <taxon>Bacillati</taxon>
        <taxon>Bacillota</taxon>
        <taxon>Bacilli</taxon>
        <taxon>Bacillales</taxon>
        <taxon>Bacillaceae</taxon>
        <taxon>Niallia</taxon>
    </lineage>
</organism>
<comment type="cofactor">
    <cofactor evidence="4">
        <name>Zn(2+)</name>
        <dbReference type="ChEBI" id="CHEBI:29105"/>
    </cofactor>
    <text evidence="4">Binds 1 zinc ion.</text>
</comment>
<evidence type="ECO:0000256" key="1">
    <source>
        <dbReference type="ARBA" id="ARBA00022490"/>
    </source>
</evidence>
<gene>
    <name evidence="6" type="ORF">HHU08_02555</name>
</gene>
<dbReference type="NCBIfam" id="NF003339">
    <property type="entry name" value="PRK04351.1"/>
    <property type="match status" value="1"/>
</dbReference>
<dbReference type="InterPro" id="IPR006640">
    <property type="entry name" value="SprT-like_domain"/>
</dbReference>
<dbReference type="InterPro" id="IPR035240">
    <property type="entry name" value="SprT_Zn_ribbon"/>
</dbReference>
<feature type="binding site" evidence="4">
    <location>
        <position position="67"/>
    </location>
    <ligand>
        <name>Zn(2+)</name>
        <dbReference type="ChEBI" id="CHEBI:29105"/>
    </ligand>
</feature>
<dbReference type="GO" id="GO:0008270">
    <property type="term" value="F:zinc ion binding"/>
    <property type="evidence" value="ECO:0007669"/>
    <property type="project" value="UniProtKB-UniRule"/>
</dbReference>
<evidence type="ECO:0000313" key="7">
    <source>
        <dbReference type="Proteomes" id="UP000588491"/>
    </source>
</evidence>
<dbReference type="HAMAP" id="MF_00745">
    <property type="entry name" value="SprT_like"/>
    <property type="match status" value="1"/>
</dbReference>
<comment type="similarity">
    <text evidence="4">Belongs to the SprT family.</text>
</comment>
<keyword evidence="1 4" id="KW-0963">Cytoplasm</keyword>
<comment type="subcellular location">
    <subcellularLocation>
        <location evidence="4">Cytoplasm</location>
    </subcellularLocation>
</comment>
<sequence length="160" mass="19016">MTNEELQRLVEDISWEYFKRKFEHEASFNPRLRTTGGRYLLSSHNIEINKTYYEMMGLDELIGIIKHELCHYHLHLLKRGYQHKDADFKSLLKRVGGPRYCSPLPAESKKGKSKKLLIYSCVSCKQKYTRRKRMDIKKYVCGKCRGRLILEEIIDVDRQS</sequence>
<evidence type="ECO:0000313" key="6">
    <source>
        <dbReference type="EMBL" id="NMO75922.1"/>
    </source>
</evidence>
<dbReference type="RefSeq" id="WP_040342602.1">
    <property type="nucleotide sequence ID" value="NZ_JABBPK010000001.1"/>
</dbReference>
<name>A0A7Y0K5J3_9BACI</name>
<dbReference type="SMART" id="SM00731">
    <property type="entry name" value="SprT"/>
    <property type="match status" value="1"/>
</dbReference>
<dbReference type="Pfam" id="PF10263">
    <property type="entry name" value="SprT-like"/>
    <property type="match status" value="1"/>
</dbReference>
<feature type="active site" evidence="4">
    <location>
        <position position="68"/>
    </location>
</feature>
<proteinExistence type="inferred from homology"/>
<keyword evidence="3 4" id="KW-0862">Zinc</keyword>
<accession>A0A7Y0K5J3</accession>
<dbReference type="EMBL" id="JABBPK010000001">
    <property type="protein sequence ID" value="NMO75922.1"/>
    <property type="molecule type" value="Genomic_DNA"/>
</dbReference>
<protein>
    <recommendedName>
        <fullName evidence="4">Protein SprT-like</fullName>
    </recommendedName>
</protein>
<evidence type="ECO:0000256" key="2">
    <source>
        <dbReference type="ARBA" id="ARBA00022723"/>
    </source>
</evidence>
<dbReference type="Proteomes" id="UP000588491">
    <property type="component" value="Unassembled WGS sequence"/>
</dbReference>
<evidence type="ECO:0000256" key="3">
    <source>
        <dbReference type="ARBA" id="ARBA00022833"/>
    </source>
</evidence>
<comment type="caution">
    <text evidence="6">The sequence shown here is derived from an EMBL/GenBank/DDBJ whole genome shotgun (WGS) entry which is preliminary data.</text>
</comment>
<keyword evidence="7" id="KW-1185">Reference proteome</keyword>
<feature type="binding site" evidence="4">
    <location>
        <position position="71"/>
    </location>
    <ligand>
        <name>Zn(2+)</name>
        <dbReference type="ChEBI" id="CHEBI:29105"/>
    </ligand>
</feature>
<dbReference type="GO" id="GO:0006950">
    <property type="term" value="P:response to stress"/>
    <property type="evidence" value="ECO:0007669"/>
    <property type="project" value="UniProtKB-ARBA"/>
</dbReference>
<feature type="domain" description="SprT-like" evidence="5">
    <location>
        <begin position="4"/>
        <end position="151"/>
    </location>
</feature>
<dbReference type="InterPro" id="IPR023524">
    <property type="entry name" value="Uncharacterised_SprT-like"/>
</dbReference>
<reference evidence="6 7" key="1">
    <citation type="submission" date="2020-04" db="EMBL/GenBank/DDBJ databases">
        <title>Bacillus sp. UniB3 isolated from commercial digestive syrup.</title>
        <authorList>
            <person name="Thorat V."/>
            <person name="Kirdat K."/>
            <person name="Tiwarekar B."/>
            <person name="Yadav A."/>
        </authorList>
    </citation>
    <scope>NUCLEOTIDE SEQUENCE [LARGE SCALE GENOMIC DNA]</scope>
    <source>
        <strain evidence="6 7">UniB3</strain>
    </source>
</reference>
<dbReference type="GO" id="GO:0005737">
    <property type="term" value="C:cytoplasm"/>
    <property type="evidence" value="ECO:0007669"/>
    <property type="project" value="UniProtKB-SubCell"/>
</dbReference>